<protein>
    <submittedName>
        <fullName evidence="2">Uncharacterized protein</fullName>
    </submittedName>
</protein>
<evidence type="ECO:0000256" key="1">
    <source>
        <dbReference type="SAM" id="MobiDB-lite"/>
    </source>
</evidence>
<evidence type="ECO:0000313" key="2">
    <source>
        <dbReference type="EMBL" id="CAK0817173.1"/>
    </source>
</evidence>
<reference evidence="2" key="1">
    <citation type="submission" date="2023-10" db="EMBL/GenBank/DDBJ databases">
        <authorList>
            <person name="Chen Y."/>
            <person name="Shah S."/>
            <person name="Dougan E. K."/>
            <person name="Thang M."/>
            <person name="Chan C."/>
        </authorList>
    </citation>
    <scope>NUCLEOTIDE SEQUENCE [LARGE SCALE GENOMIC DNA]</scope>
</reference>
<keyword evidence="3" id="KW-1185">Reference proteome</keyword>
<dbReference type="EMBL" id="CAUYUJ010006377">
    <property type="protein sequence ID" value="CAK0817173.1"/>
    <property type="molecule type" value="Genomic_DNA"/>
</dbReference>
<name>A0ABN9RKE7_9DINO</name>
<accession>A0ABN9RKE7</accession>
<gene>
    <name evidence="2" type="ORF">PCOR1329_LOCUS19849</name>
</gene>
<feature type="region of interest" description="Disordered" evidence="1">
    <location>
        <begin position="1"/>
        <end position="24"/>
    </location>
</feature>
<comment type="caution">
    <text evidence="2">The sequence shown here is derived from an EMBL/GenBank/DDBJ whole genome shotgun (WGS) entry which is preliminary data.</text>
</comment>
<organism evidence="2 3">
    <name type="scientific">Prorocentrum cordatum</name>
    <dbReference type="NCBI Taxonomy" id="2364126"/>
    <lineage>
        <taxon>Eukaryota</taxon>
        <taxon>Sar</taxon>
        <taxon>Alveolata</taxon>
        <taxon>Dinophyceae</taxon>
        <taxon>Prorocentrales</taxon>
        <taxon>Prorocentraceae</taxon>
        <taxon>Prorocentrum</taxon>
    </lineage>
</organism>
<feature type="region of interest" description="Disordered" evidence="1">
    <location>
        <begin position="154"/>
        <end position="179"/>
    </location>
</feature>
<sequence length="248" mass="27032">MHQRCCNTPPRPKSPHPSKAAASAPSTAPGALFCFWHERLLCRFHAAGSDRAGRIRTRRAGGACGSEGPLGLHHGLHQRARVLQGGAPARAGGPLRPGGSLAPQHALQQRGGWRRRLVFWCLPPDVRRTNGGITMTSRIRRCARISYIRAEPPFLARQDRRQRRSQGGPAPIQQKVRGDPREIRYVPHWSSEMFRCGPAGAEPRWSTSPALEAGFSWARASAPHACSASTASKKRPLGAMVKVCLDGT</sequence>
<dbReference type="Proteomes" id="UP001189429">
    <property type="component" value="Unassembled WGS sequence"/>
</dbReference>
<proteinExistence type="predicted"/>
<evidence type="ECO:0000313" key="3">
    <source>
        <dbReference type="Proteomes" id="UP001189429"/>
    </source>
</evidence>